<dbReference type="SUPFAM" id="SSF47598">
    <property type="entry name" value="Ribbon-helix-helix"/>
    <property type="match status" value="1"/>
</dbReference>
<dbReference type="Proteomes" id="UP001201020">
    <property type="component" value="Chromosome"/>
</dbReference>
<evidence type="ECO:0000259" key="1">
    <source>
        <dbReference type="Pfam" id="PF01402"/>
    </source>
</evidence>
<accession>A0A9Y1BJW1</accession>
<reference evidence="2" key="1">
    <citation type="journal article" date="2022" name="Nat. Microbiol.">
        <title>Unique mobile elements and scalable gene flow at the prokaryote-eukaryote boundary revealed by circularized Asgard archaea genomes.</title>
        <authorList>
            <person name="Wu F."/>
            <person name="Speth D.R."/>
            <person name="Philosof A."/>
            <person name="Cremiere A."/>
            <person name="Narayanan A."/>
            <person name="Barco R.A."/>
            <person name="Connon S.A."/>
            <person name="Amend J.P."/>
            <person name="Antoshechkin I.A."/>
            <person name="Orphan V.J."/>
        </authorList>
    </citation>
    <scope>NUCLEOTIDE SEQUENCE</scope>
    <source>
        <strain evidence="2">PM71</strain>
    </source>
</reference>
<dbReference type="GO" id="GO:0006355">
    <property type="term" value="P:regulation of DNA-templated transcription"/>
    <property type="evidence" value="ECO:0007669"/>
    <property type="project" value="InterPro"/>
</dbReference>
<dbReference type="CDD" id="cd22231">
    <property type="entry name" value="RHH_NikR_HicB-like"/>
    <property type="match status" value="1"/>
</dbReference>
<dbReference type="Gene3D" id="1.10.1220.10">
    <property type="entry name" value="Met repressor-like"/>
    <property type="match status" value="1"/>
</dbReference>
<organism evidence="2">
    <name type="scientific">Candidatus Heimdallarchaeum aukensis</name>
    <dbReference type="NCBI Taxonomy" id="2876573"/>
    <lineage>
        <taxon>Archaea</taxon>
        <taxon>Promethearchaeati</taxon>
        <taxon>Candidatus Heimdallarchaeota</taxon>
        <taxon>Candidatus Heimdallarchaeia (ex Rinke et al. 2021) (nom. nud.)</taxon>
        <taxon>Candidatus Heimdallarchaeales</taxon>
        <taxon>Candidatus Heimdallarchaeaceae</taxon>
        <taxon>Candidatus Heimdallarchaeum</taxon>
    </lineage>
</organism>
<dbReference type="InterPro" id="IPR010985">
    <property type="entry name" value="Ribbon_hlx_hlx"/>
</dbReference>
<feature type="domain" description="Ribbon-helix-helix protein CopG" evidence="1">
    <location>
        <begin position="14"/>
        <end position="55"/>
    </location>
</feature>
<dbReference type="Pfam" id="PF01402">
    <property type="entry name" value="RHH_1"/>
    <property type="match status" value="1"/>
</dbReference>
<sequence length="73" mass="8604">MSPTDEISKVIRIKLVTVHLPSEFLNSLDELVRQKRYPNRSEIIRVAIRDLLKEEFWGQQKNVYNGSIKDNAY</sequence>
<dbReference type="EMBL" id="CP084166">
    <property type="protein sequence ID" value="UJG40070.1"/>
    <property type="molecule type" value="Genomic_DNA"/>
</dbReference>
<dbReference type="AlphaFoldDB" id="A0A9Y1BJW1"/>
<dbReference type="InterPro" id="IPR002145">
    <property type="entry name" value="CopG"/>
</dbReference>
<dbReference type="PANTHER" id="PTHR36215">
    <property type="entry name" value="BLL4998 PROTEIN"/>
    <property type="match status" value="1"/>
</dbReference>
<gene>
    <name evidence="2" type="ORF">K9W45_09500</name>
</gene>
<protein>
    <submittedName>
        <fullName evidence="2">Ribbon-helix-helix domain-containing protein</fullName>
    </submittedName>
</protein>
<name>A0A9Y1BJW1_9ARCH</name>
<evidence type="ECO:0000313" key="2">
    <source>
        <dbReference type="EMBL" id="UJG40070.1"/>
    </source>
</evidence>
<proteinExistence type="predicted"/>
<dbReference type="InterPro" id="IPR013321">
    <property type="entry name" value="Arc_rbn_hlx_hlx"/>
</dbReference>
<dbReference type="PANTHER" id="PTHR36215:SF1">
    <property type="entry name" value="BLL4998 PROTEIN"/>
    <property type="match status" value="1"/>
</dbReference>